<dbReference type="EMBL" id="FQ790282">
    <property type="protein sequence ID" value="CCD46650.1"/>
    <property type="molecule type" value="Genomic_DNA"/>
</dbReference>
<sequence>MNYYTSMDLWSGFRIERVSRIALASIKMEIGSMLDSHTFKIQFSRRITQNHSLEGIPRGIQIRADANKQRAPTKPPNKAGAQPSAT</sequence>
<organism evidence="2 3">
    <name type="scientific">Botryotinia fuckeliana (strain T4)</name>
    <name type="common">Noble rot fungus</name>
    <name type="synonym">Botrytis cinerea</name>
    <dbReference type="NCBI Taxonomy" id="999810"/>
    <lineage>
        <taxon>Eukaryota</taxon>
        <taxon>Fungi</taxon>
        <taxon>Dikarya</taxon>
        <taxon>Ascomycota</taxon>
        <taxon>Pezizomycotina</taxon>
        <taxon>Leotiomycetes</taxon>
        <taxon>Helotiales</taxon>
        <taxon>Sclerotiniaceae</taxon>
        <taxon>Botrytis</taxon>
    </lineage>
</organism>
<evidence type="ECO:0000313" key="2">
    <source>
        <dbReference type="EMBL" id="CCD46650.1"/>
    </source>
</evidence>
<dbReference type="HOGENOM" id="CLU_2497616_0_0_1"/>
<accession>G2Y1W0</accession>
<evidence type="ECO:0000313" key="3">
    <source>
        <dbReference type="Proteomes" id="UP000008177"/>
    </source>
</evidence>
<proteinExistence type="predicted"/>
<reference evidence="3" key="1">
    <citation type="journal article" date="2011" name="PLoS Genet.">
        <title>Genomic analysis of the necrotrophic fungal pathogens Sclerotinia sclerotiorum and Botrytis cinerea.</title>
        <authorList>
            <person name="Amselem J."/>
            <person name="Cuomo C.A."/>
            <person name="van Kan J.A."/>
            <person name="Viaud M."/>
            <person name="Benito E.P."/>
            <person name="Couloux A."/>
            <person name="Coutinho P.M."/>
            <person name="de Vries R.P."/>
            <person name="Dyer P.S."/>
            <person name="Fillinger S."/>
            <person name="Fournier E."/>
            <person name="Gout L."/>
            <person name="Hahn M."/>
            <person name="Kohn L."/>
            <person name="Lapalu N."/>
            <person name="Plummer K.M."/>
            <person name="Pradier J.M."/>
            <person name="Quevillon E."/>
            <person name="Sharon A."/>
            <person name="Simon A."/>
            <person name="ten Have A."/>
            <person name="Tudzynski B."/>
            <person name="Tudzynski P."/>
            <person name="Wincker P."/>
            <person name="Andrew M."/>
            <person name="Anthouard V."/>
            <person name="Beever R.E."/>
            <person name="Beffa R."/>
            <person name="Benoit I."/>
            <person name="Bouzid O."/>
            <person name="Brault B."/>
            <person name="Chen Z."/>
            <person name="Choquer M."/>
            <person name="Collemare J."/>
            <person name="Cotton P."/>
            <person name="Danchin E.G."/>
            <person name="Da Silva C."/>
            <person name="Gautier A."/>
            <person name="Giraud C."/>
            <person name="Giraud T."/>
            <person name="Gonzalez C."/>
            <person name="Grossetete S."/>
            <person name="Guldener U."/>
            <person name="Henrissat B."/>
            <person name="Howlett B.J."/>
            <person name="Kodira C."/>
            <person name="Kretschmer M."/>
            <person name="Lappartient A."/>
            <person name="Leroch M."/>
            <person name="Levis C."/>
            <person name="Mauceli E."/>
            <person name="Neuveglise C."/>
            <person name="Oeser B."/>
            <person name="Pearson M."/>
            <person name="Poulain J."/>
            <person name="Poussereau N."/>
            <person name="Quesneville H."/>
            <person name="Rascle C."/>
            <person name="Schumacher J."/>
            <person name="Segurens B."/>
            <person name="Sexton A."/>
            <person name="Silva E."/>
            <person name="Sirven C."/>
            <person name="Soanes D.M."/>
            <person name="Talbot N.J."/>
            <person name="Templeton M."/>
            <person name="Yandava C."/>
            <person name="Yarden O."/>
            <person name="Zeng Q."/>
            <person name="Rollins J.A."/>
            <person name="Lebrun M.H."/>
            <person name="Dickman M."/>
        </authorList>
    </citation>
    <scope>NUCLEOTIDE SEQUENCE [LARGE SCALE GENOMIC DNA]</scope>
    <source>
        <strain evidence="3">T4</strain>
    </source>
</reference>
<name>G2Y1W0_BOTF4</name>
<protein>
    <submittedName>
        <fullName evidence="2">Uncharacterized protein</fullName>
    </submittedName>
</protein>
<feature type="region of interest" description="Disordered" evidence="1">
    <location>
        <begin position="65"/>
        <end position="86"/>
    </location>
</feature>
<dbReference type="AlphaFoldDB" id="G2Y1W0"/>
<gene>
    <name evidence="2" type="ORF">BofuT4_uP042610.1</name>
</gene>
<evidence type="ECO:0000256" key="1">
    <source>
        <dbReference type="SAM" id="MobiDB-lite"/>
    </source>
</evidence>
<dbReference type="Proteomes" id="UP000008177">
    <property type="component" value="Unplaced contigs"/>
</dbReference>
<dbReference type="InParanoid" id="G2Y1W0"/>